<evidence type="ECO:0000256" key="3">
    <source>
        <dbReference type="ARBA" id="ARBA00023163"/>
    </source>
</evidence>
<evidence type="ECO:0000313" key="6">
    <source>
        <dbReference type="EMBL" id="MBR7836597.1"/>
    </source>
</evidence>
<evidence type="ECO:0000256" key="4">
    <source>
        <dbReference type="PROSITE-ProRule" id="PRU00335"/>
    </source>
</evidence>
<dbReference type="InterPro" id="IPR001647">
    <property type="entry name" value="HTH_TetR"/>
</dbReference>
<evidence type="ECO:0000259" key="5">
    <source>
        <dbReference type="PROSITE" id="PS50977"/>
    </source>
</evidence>
<dbReference type="AlphaFoldDB" id="A0A941ERD7"/>
<dbReference type="PROSITE" id="PS50977">
    <property type="entry name" value="HTH_TETR_2"/>
    <property type="match status" value="1"/>
</dbReference>
<dbReference type="PANTHER" id="PTHR30055:SF234">
    <property type="entry name" value="HTH-TYPE TRANSCRIPTIONAL REGULATOR BETI"/>
    <property type="match status" value="1"/>
</dbReference>
<keyword evidence="2 4" id="KW-0238">DNA-binding</keyword>
<evidence type="ECO:0000313" key="7">
    <source>
        <dbReference type="Proteomes" id="UP000675781"/>
    </source>
</evidence>
<dbReference type="InterPro" id="IPR036271">
    <property type="entry name" value="Tet_transcr_reg_TetR-rel_C_sf"/>
</dbReference>
<dbReference type="InterPro" id="IPR049445">
    <property type="entry name" value="TetR_SbtR-like_C"/>
</dbReference>
<dbReference type="PANTHER" id="PTHR30055">
    <property type="entry name" value="HTH-TYPE TRANSCRIPTIONAL REGULATOR RUTR"/>
    <property type="match status" value="1"/>
</dbReference>
<name>A0A941ERD7_9ACTN</name>
<dbReference type="InterPro" id="IPR009057">
    <property type="entry name" value="Homeodomain-like_sf"/>
</dbReference>
<gene>
    <name evidence="6" type="ORF">KDL01_25180</name>
</gene>
<keyword evidence="1" id="KW-0805">Transcription regulation</keyword>
<dbReference type="SUPFAM" id="SSF46689">
    <property type="entry name" value="Homeodomain-like"/>
    <property type="match status" value="1"/>
</dbReference>
<evidence type="ECO:0000256" key="2">
    <source>
        <dbReference type="ARBA" id="ARBA00023125"/>
    </source>
</evidence>
<comment type="caution">
    <text evidence="6">The sequence shown here is derived from an EMBL/GenBank/DDBJ whole genome shotgun (WGS) entry which is preliminary data.</text>
</comment>
<dbReference type="GO" id="GO:0003700">
    <property type="term" value="F:DNA-binding transcription factor activity"/>
    <property type="evidence" value="ECO:0007669"/>
    <property type="project" value="TreeGrafter"/>
</dbReference>
<sequence length="193" mass="20587">MPKLWNETIAGHRETVRETIMDTAWRLVGERGLSAVTMSQIAEQAGIGRATLYKYFPDVEAIVIAWHERQIGAHLARLAAIRDEHTDPGAALRAVLTGYAHLSRHRGAHPGDLTSFLHRGAHTDTAQQHLRALVTHLVADAAAAGAIRTDTAPDELATYALHALAAAADLPDDAAVNRLVGLVTAGLLPDPGA</sequence>
<dbReference type="RefSeq" id="WP_212531069.1">
    <property type="nucleotide sequence ID" value="NZ_JAGSOG010000150.1"/>
</dbReference>
<dbReference type="SUPFAM" id="SSF48498">
    <property type="entry name" value="Tetracyclin repressor-like, C-terminal domain"/>
    <property type="match status" value="1"/>
</dbReference>
<evidence type="ECO:0000256" key="1">
    <source>
        <dbReference type="ARBA" id="ARBA00023015"/>
    </source>
</evidence>
<dbReference type="GO" id="GO:0000976">
    <property type="term" value="F:transcription cis-regulatory region binding"/>
    <property type="evidence" value="ECO:0007669"/>
    <property type="project" value="TreeGrafter"/>
</dbReference>
<dbReference type="EMBL" id="JAGSOG010000150">
    <property type="protein sequence ID" value="MBR7836597.1"/>
    <property type="molecule type" value="Genomic_DNA"/>
</dbReference>
<keyword evidence="7" id="KW-1185">Reference proteome</keyword>
<dbReference type="Gene3D" id="1.10.357.10">
    <property type="entry name" value="Tetracycline Repressor, domain 2"/>
    <property type="match status" value="1"/>
</dbReference>
<reference evidence="6" key="1">
    <citation type="submission" date="2021-04" db="EMBL/GenBank/DDBJ databases">
        <title>Genome based classification of Actinospica acidithermotolerans sp. nov., an actinobacterium isolated from an Indonesian hot spring.</title>
        <authorList>
            <person name="Kusuma A.B."/>
            <person name="Putra K.E."/>
            <person name="Nafisah S."/>
            <person name="Loh J."/>
            <person name="Nouioui I."/>
            <person name="Goodfellow M."/>
        </authorList>
    </citation>
    <scope>NUCLEOTIDE SEQUENCE</scope>
    <source>
        <strain evidence="6">CSCA 57</strain>
    </source>
</reference>
<feature type="domain" description="HTH tetR-type" evidence="5">
    <location>
        <begin position="14"/>
        <end position="74"/>
    </location>
</feature>
<feature type="DNA-binding region" description="H-T-H motif" evidence="4">
    <location>
        <begin position="37"/>
        <end position="56"/>
    </location>
</feature>
<dbReference type="InterPro" id="IPR050109">
    <property type="entry name" value="HTH-type_TetR-like_transc_reg"/>
</dbReference>
<proteinExistence type="predicted"/>
<keyword evidence="3" id="KW-0804">Transcription</keyword>
<dbReference type="PRINTS" id="PR00455">
    <property type="entry name" value="HTHTETR"/>
</dbReference>
<protein>
    <submittedName>
        <fullName evidence="6">TetR/AcrR family transcriptional regulator</fullName>
    </submittedName>
</protein>
<accession>A0A941ERD7</accession>
<dbReference type="Pfam" id="PF00440">
    <property type="entry name" value="TetR_N"/>
    <property type="match status" value="1"/>
</dbReference>
<dbReference type="Pfam" id="PF21597">
    <property type="entry name" value="TetR_C_43"/>
    <property type="match status" value="1"/>
</dbReference>
<dbReference type="Proteomes" id="UP000675781">
    <property type="component" value="Unassembled WGS sequence"/>
</dbReference>
<organism evidence="6 7">
    <name type="scientific">Actinospica durhamensis</name>
    <dbReference type="NCBI Taxonomy" id="1508375"/>
    <lineage>
        <taxon>Bacteria</taxon>
        <taxon>Bacillati</taxon>
        <taxon>Actinomycetota</taxon>
        <taxon>Actinomycetes</taxon>
        <taxon>Catenulisporales</taxon>
        <taxon>Actinospicaceae</taxon>
        <taxon>Actinospica</taxon>
    </lineage>
</organism>